<evidence type="ECO:0000313" key="2">
    <source>
        <dbReference type="EMBL" id="MDT0262931.1"/>
    </source>
</evidence>
<evidence type="ECO:0000256" key="1">
    <source>
        <dbReference type="SAM" id="Phobius"/>
    </source>
</evidence>
<accession>A0ABU2JD72</accession>
<keyword evidence="1" id="KW-0472">Membrane</keyword>
<evidence type="ECO:0000313" key="3">
    <source>
        <dbReference type="Proteomes" id="UP001183176"/>
    </source>
</evidence>
<keyword evidence="3" id="KW-1185">Reference proteome</keyword>
<protein>
    <submittedName>
        <fullName evidence="2">DUF2752 domain-containing protein</fullName>
    </submittedName>
</protein>
<organism evidence="2 3">
    <name type="scientific">Jatrophihabitans lederbergiae</name>
    <dbReference type="NCBI Taxonomy" id="3075547"/>
    <lineage>
        <taxon>Bacteria</taxon>
        <taxon>Bacillati</taxon>
        <taxon>Actinomycetota</taxon>
        <taxon>Actinomycetes</taxon>
        <taxon>Jatrophihabitantales</taxon>
        <taxon>Jatrophihabitantaceae</taxon>
        <taxon>Jatrophihabitans</taxon>
    </lineage>
</organism>
<feature type="transmembrane region" description="Helical" evidence="1">
    <location>
        <begin position="100"/>
        <end position="119"/>
    </location>
</feature>
<reference evidence="3" key="1">
    <citation type="submission" date="2023-07" db="EMBL/GenBank/DDBJ databases">
        <title>30 novel species of actinomycetes from the DSMZ collection.</title>
        <authorList>
            <person name="Nouioui I."/>
        </authorList>
    </citation>
    <scope>NUCLEOTIDE SEQUENCE [LARGE SCALE GENOMIC DNA]</scope>
    <source>
        <strain evidence="3">DSM 44399</strain>
    </source>
</reference>
<name>A0ABU2JD72_9ACTN</name>
<dbReference type="RefSeq" id="WP_311424077.1">
    <property type="nucleotide sequence ID" value="NZ_JAVREH010000024.1"/>
</dbReference>
<dbReference type="Proteomes" id="UP001183176">
    <property type="component" value="Unassembled WGS sequence"/>
</dbReference>
<sequence>MRHAVRVVPATVAGAALAALAALYVIDPNSTYVPLCPLHALTGLWCPFCGATRATHALLHGDLGTALHDNALLVCAIPPVVLLGWHRVRDGQPIHHPLPGAARWALFGMAVVFTVLRNLPAGSWLAPPV</sequence>
<dbReference type="Pfam" id="PF10825">
    <property type="entry name" value="DUF2752"/>
    <property type="match status" value="1"/>
</dbReference>
<dbReference type="InterPro" id="IPR021215">
    <property type="entry name" value="DUF2752"/>
</dbReference>
<comment type="caution">
    <text evidence="2">The sequence shown here is derived from an EMBL/GenBank/DDBJ whole genome shotgun (WGS) entry which is preliminary data.</text>
</comment>
<gene>
    <name evidence="2" type="ORF">RM423_16165</name>
</gene>
<keyword evidence="1" id="KW-0812">Transmembrane</keyword>
<dbReference type="EMBL" id="JAVREH010000024">
    <property type="protein sequence ID" value="MDT0262931.1"/>
    <property type="molecule type" value="Genomic_DNA"/>
</dbReference>
<proteinExistence type="predicted"/>
<feature type="transmembrane region" description="Helical" evidence="1">
    <location>
        <begin position="7"/>
        <end position="26"/>
    </location>
</feature>
<keyword evidence="1" id="KW-1133">Transmembrane helix</keyword>